<evidence type="ECO:0000313" key="6">
    <source>
        <dbReference type="EMBL" id="KAL1836443.1"/>
    </source>
</evidence>
<protein>
    <submittedName>
        <fullName evidence="6">Uncharacterized protein</fullName>
    </submittedName>
</protein>
<feature type="region of interest" description="Disordered" evidence="3">
    <location>
        <begin position="1"/>
        <end position="28"/>
    </location>
</feature>
<dbReference type="Pfam" id="PF00561">
    <property type="entry name" value="Abhydrolase_1"/>
    <property type="match status" value="1"/>
</dbReference>
<dbReference type="Pfam" id="PF08386">
    <property type="entry name" value="Abhydrolase_4"/>
    <property type="match status" value="1"/>
</dbReference>
<evidence type="ECO:0000259" key="4">
    <source>
        <dbReference type="Pfam" id="PF00561"/>
    </source>
</evidence>
<dbReference type="InterPro" id="IPR000073">
    <property type="entry name" value="AB_hydrolase_1"/>
</dbReference>
<dbReference type="PANTHER" id="PTHR43248:SF25">
    <property type="entry name" value="AB HYDROLASE-1 DOMAIN-CONTAINING PROTEIN-RELATED"/>
    <property type="match status" value="1"/>
</dbReference>
<name>A0ABR3V3T5_HUMIN</name>
<dbReference type="Gene3D" id="3.40.50.1820">
    <property type="entry name" value="alpha/beta hydrolase"/>
    <property type="match status" value="1"/>
</dbReference>
<comment type="similarity">
    <text evidence="1">Belongs to the peptidase S33 family.</text>
</comment>
<proteinExistence type="inferred from homology"/>
<sequence>MLTMDCESQPLKGINPPDKSGYTAHQPIRDTPQRTSFKLIMDSFLLGALCLVLGRSLVHAILHDTSIHPRTVTYPGESIAWTPCGTINNRALECANLTVPMDHFNATNNLPDNKHFTIAMVRLRSPDPNATKTMLLNPGGPGGSGTSMIYTKGAQLHTILGDGPGTPHLLGFDPRGINMSIPRASCIPPEVFENTDLRRDIGAVASSIRAKKTLEDSGELWAWTRAWAQACAEAPGPHAAYINTPQTAADMVAILDALGQKRLYYWGFSYGTVLGQTFATMYPERVERVIIDGVANQVDWYTQQLDAEMMTDTERVLEGFAEECVKAGKERCKLAEMAGSGEELVEVILREIEKLKEDPVGVYINSTVYGVLDGWKVMNDAVFPALYKPATWGDLAELLAALFNGNATPAFLEFGRKGAWDSIMEGFKFVTFNDGVSGPERWNVSNRHELVDILLPFFNESIFGDTHLDVYFSKQAWALPKTHTYEPRSKVRTAHPLLVLTTTYDPVCPLVSAQKASAVFEGSRIVEIKGYGHCSLAVPSTCLARHVREYVLHGKLPKGDVKCDRDGNLYFAKPDNATSMLKAVAVDDEDQRLRLAQLELARDMWPSAWRHS</sequence>
<dbReference type="SUPFAM" id="SSF53474">
    <property type="entry name" value="alpha/beta-Hydrolases"/>
    <property type="match status" value="1"/>
</dbReference>
<dbReference type="InterPro" id="IPR051601">
    <property type="entry name" value="Serine_prot/Carboxylest_S33"/>
</dbReference>
<dbReference type="EMBL" id="JAZGSY010000410">
    <property type="protein sequence ID" value="KAL1836443.1"/>
    <property type="molecule type" value="Genomic_DNA"/>
</dbReference>
<dbReference type="Proteomes" id="UP001583172">
    <property type="component" value="Unassembled WGS sequence"/>
</dbReference>
<evidence type="ECO:0000256" key="1">
    <source>
        <dbReference type="ARBA" id="ARBA00010088"/>
    </source>
</evidence>
<evidence type="ECO:0000256" key="3">
    <source>
        <dbReference type="SAM" id="MobiDB-lite"/>
    </source>
</evidence>
<dbReference type="PANTHER" id="PTHR43248">
    <property type="entry name" value="2-SUCCINYL-6-HYDROXY-2,4-CYCLOHEXADIENE-1-CARBOXYLATE SYNTHASE"/>
    <property type="match status" value="1"/>
</dbReference>
<feature type="domain" description="AB hydrolase-1" evidence="4">
    <location>
        <begin position="134"/>
        <end position="296"/>
    </location>
</feature>
<evidence type="ECO:0000313" key="7">
    <source>
        <dbReference type="Proteomes" id="UP001583172"/>
    </source>
</evidence>
<organism evidence="6 7">
    <name type="scientific">Humicola insolens</name>
    <name type="common">Soft-rot fungus</name>
    <dbReference type="NCBI Taxonomy" id="85995"/>
    <lineage>
        <taxon>Eukaryota</taxon>
        <taxon>Fungi</taxon>
        <taxon>Dikarya</taxon>
        <taxon>Ascomycota</taxon>
        <taxon>Pezizomycotina</taxon>
        <taxon>Sordariomycetes</taxon>
        <taxon>Sordariomycetidae</taxon>
        <taxon>Sordariales</taxon>
        <taxon>Chaetomiaceae</taxon>
        <taxon>Mycothermus</taxon>
    </lineage>
</organism>
<dbReference type="InterPro" id="IPR013595">
    <property type="entry name" value="Pept_S33_TAP-like_C"/>
</dbReference>
<gene>
    <name evidence="6" type="ORF">VTJ49DRAFT_5143</name>
</gene>
<evidence type="ECO:0000256" key="2">
    <source>
        <dbReference type="ARBA" id="ARBA00022801"/>
    </source>
</evidence>
<reference evidence="6 7" key="1">
    <citation type="journal article" date="2024" name="Commun. Biol.">
        <title>Comparative genomic analysis of thermophilic fungi reveals convergent evolutionary adaptations and gene losses.</title>
        <authorList>
            <person name="Steindorff A.S."/>
            <person name="Aguilar-Pontes M.V."/>
            <person name="Robinson A.J."/>
            <person name="Andreopoulos B."/>
            <person name="LaButti K."/>
            <person name="Kuo A."/>
            <person name="Mondo S."/>
            <person name="Riley R."/>
            <person name="Otillar R."/>
            <person name="Haridas S."/>
            <person name="Lipzen A."/>
            <person name="Grimwood J."/>
            <person name="Schmutz J."/>
            <person name="Clum A."/>
            <person name="Reid I.D."/>
            <person name="Moisan M.C."/>
            <person name="Butler G."/>
            <person name="Nguyen T.T.M."/>
            <person name="Dewar K."/>
            <person name="Conant G."/>
            <person name="Drula E."/>
            <person name="Henrissat B."/>
            <person name="Hansel C."/>
            <person name="Singer S."/>
            <person name="Hutchinson M.I."/>
            <person name="de Vries R.P."/>
            <person name="Natvig D.O."/>
            <person name="Powell A.J."/>
            <person name="Tsang A."/>
            <person name="Grigoriev I.V."/>
        </authorList>
    </citation>
    <scope>NUCLEOTIDE SEQUENCE [LARGE SCALE GENOMIC DNA]</scope>
    <source>
        <strain evidence="6 7">CBS 620.91</strain>
    </source>
</reference>
<dbReference type="InterPro" id="IPR029058">
    <property type="entry name" value="AB_hydrolase_fold"/>
</dbReference>
<evidence type="ECO:0000259" key="5">
    <source>
        <dbReference type="Pfam" id="PF08386"/>
    </source>
</evidence>
<keyword evidence="2" id="KW-0378">Hydrolase</keyword>
<keyword evidence="7" id="KW-1185">Reference proteome</keyword>
<comment type="caution">
    <text evidence="6">The sequence shown here is derived from an EMBL/GenBank/DDBJ whole genome shotgun (WGS) entry which is preliminary data.</text>
</comment>
<feature type="domain" description="Peptidase S33 tripeptidyl aminopeptidase-like C-terminal" evidence="5">
    <location>
        <begin position="475"/>
        <end position="563"/>
    </location>
</feature>
<accession>A0ABR3V3T5</accession>